<dbReference type="Pfam" id="PF00857">
    <property type="entry name" value="Isochorismatase"/>
    <property type="match status" value="1"/>
</dbReference>
<evidence type="ECO:0000256" key="1">
    <source>
        <dbReference type="ARBA" id="ARBA00006336"/>
    </source>
</evidence>
<dbReference type="Gene3D" id="3.40.50.850">
    <property type="entry name" value="Isochorismatase-like"/>
    <property type="match status" value="1"/>
</dbReference>
<dbReference type="EMBL" id="KQ242959">
    <property type="protein sequence ID" value="KNC76793.1"/>
    <property type="molecule type" value="Genomic_DNA"/>
</dbReference>
<protein>
    <recommendedName>
        <fullName evidence="2">Isochorismatase-like domain-containing protein</fullName>
    </recommendedName>
</protein>
<feature type="non-terminal residue" evidence="3">
    <location>
        <position position="1"/>
    </location>
</feature>
<comment type="similarity">
    <text evidence="1">Belongs to the isochorismatase family.</text>
</comment>
<reference evidence="3 4" key="1">
    <citation type="submission" date="2011-02" db="EMBL/GenBank/DDBJ databases">
        <title>The Genome Sequence of Sphaeroforma arctica JP610.</title>
        <authorList>
            <consortium name="The Broad Institute Genome Sequencing Platform"/>
            <person name="Russ C."/>
            <person name="Cuomo C."/>
            <person name="Young S.K."/>
            <person name="Zeng Q."/>
            <person name="Gargeya S."/>
            <person name="Alvarado L."/>
            <person name="Berlin A."/>
            <person name="Chapman S.B."/>
            <person name="Chen Z."/>
            <person name="Freedman E."/>
            <person name="Gellesch M."/>
            <person name="Goldberg J."/>
            <person name="Griggs A."/>
            <person name="Gujja S."/>
            <person name="Heilman E."/>
            <person name="Heiman D."/>
            <person name="Howarth C."/>
            <person name="Mehta T."/>
            <person name="Neiman D."/>
            <person name="Pearson M."/>
            <person name="Roberts A."/>
            <person name="Saif S."/>
            <person name="Shea T."/>
            <person name="Shenoy N."/>
            <person name="Sisk P."/>
            <person name="Stolte C."/>
            <person name="Sykes S."/>
            <person name="White J."/>
            <person name="Yandava C."/>
            <person name="Burger G."/>
            <person name="Gray M.W."/>
            <person name="Holland P.W.H."/>
            <person name="King N."/>
            <person name="Lang F.B.F."/>
            <person name="Roger A.J."/>
            <person name="Ruiz-Trillo I."/>
            <person name="Haas B."/>
            <person name="Nusbaum C."/>
            <person name="Birren B."/>
        </authorList>
    </citation>
    <scope>NUCLEOTIDE SEQUENCE [LARGE SCALE GENOMIC DNA]</scope>
    <source>
        <strain evidence="3 4">JP610</strain>
    </source>
</reference>
<proteinExistence type="inferred from homology"/>
<dbReference type="InterPro" id="IPR050993">
    <property type="entry name" value="Isochorismatase_domain"/>
</dbReference>
<organism evidence="3 4">
    <name type="scientific">Sphaeroforma arctica JP610</name>
    <dbReference type="NCBI Taxonomy" id="667725"/>
    <lineage>
        <taxon>Eukaryota</taxon>
        <taxon>Ichthyosporea</taxon>
        <taxon>Ichthyophonida</taxon>
        <taxon>Sphaeroforma</taxon>
    </lineage>
</organism>
<dbReference type="PANTHER" id="PTHR14119">
    <property type="entry name" value="HYDROLASE"/>
    <property type="match status" value="1"/>
</dbReference>
<dbReference type="InterPro" id="IPR000868">
    <property type="entry name" value="Isochorismatase-like_dom"/>
</dbReference>
<dbReference type="RefSeq" id="XP_014150695.1">
    <property type="nucleotide sequence ID" value="XM_014295220.1"/>
</dbReference>
<evidence type="ECO:0000313" key="3">
    <source>
        <dbReference type="EMBL" id="KNC76793.1"/>
    </source>
</evidence>
<gene>
    <name evidence="3" type="ORF">SARC_10724</name>
</gene>
<evidence type="ECO:0000259" key="2">
    <source>
        <dbReference type="Pfam" id="PF00857"/>
    </source>
</evidence>
<dbReference type="AlphaFoldDB" id="A0A0L0FLA1"/>
<keyword evidence="4" id="KW-1185">Reference proteome</keyword>
<dbReference type="PANTHER" id="PTHR14119:SF3">
    <property type="entry name" value="ISOCHORISMATASE DOMAIN-CONTAINING PROTEIN 2"/>
    <property type="match status" value="1"/>
</dbReference>
<dbReference type="InterPro" id="IPR036380">
    <property type="entry name" value="Isochorismatase-like_sf"/>
</dbReference>
<name>A0A0L0FLA1_9EUKA</name>
<evidence type="ECO:0000313" key="4">
    <source>
        <dbReference type="Proteomes" id="UP000054560"/>
    </source>
</evidence>
<dbReference type="STRING" id="667725.A0A0L0FLA1"/>
<feature type="domain" description="Isochorismatase-like" evidence="2">
    <location>
        <begin position="1"/>
        <end position="119"/>
    </location>
</feature>
<accession>A0A0L0FLA1</accession>
<sequence length="149" mass="16724">IDAANILGVPLVATEQYPKGLGGTVPDLKSRVTHCFEKTKFSMCVPQVEEVLNASPDRKNLVLFGVESHVCVYQSCMDFLEKGYNVHILADAVSSRSSFDREIAIDRMRQAGACIVTSENVLFDLCREKEHPHFKEISKLVRDTIEPHF</sequence>
<dbReference type="SUPFAM" id="SSF52499">
    <property type="entry name" value="Isochorismatase-like hydrolases"/>
    <property type="match status" value="1"/>
</dbReference>
<dbReference type="Proteomes" id="UP000054560">
    <property type="component" value="Unassembled WGS sequence"/>
</dbReference>
<dbReference type="GeneID" id="25911228"/>
<dbReference type="eggNOG" id="KOG4044">
    <property type="taxonomic scope" value="Eukaryota"/>
</dbReference>
<dbReference type="OrthoDB" id="269496at2759"/>